<evidence type="ECO:0000313" key="2">
    <source>
        <dbReference type="EMBL" id="PJZ62109.1"/>
    </source>
</evidence>
<comment type="caution">
    <text evidence="1">The sequence shown here is derived from an EMBL/GenBank/DDBJ whole genome shotgun (WGS) entry which is preliminary data.</text>
</comment>
<sequence>MIRSLKESDYANVKENSDRNQVEIEKRRILDFMKTEWKYTEKVLPENQFVRYEVSIVDGFYCAIADRKLKVNAEDPSLQCGIEYVFKSNPFEYLTVNRYAPHCPPES</sequence>
<evidence type="ECO:0000313" key="3">
    <source>
        <dbReference type="Proteomes" id="UP000232149"/>
    </source>
</evidence>
<evidence type="ECO:0000313" key="4">
    <source>
        <dbReference type="Proteomes" id="UP000232188"/>
    </source>
</evidence>
<accession>A0A2M9YNJ4</accession>
<dbReference type="Proteomes" id="UP000232149">
    <property type="component" value="Unassembled WGS sequence"/>
</dbReference>
<dbReference type="Proteomes" id="UP000232188">
    <property type="component" value="Unassembled WGS sequence"/>
</dbReference>
<proteinExistence type="predicted"/>
<name>A0A2M9YNJ4_9LEPT</name>
<evidence type="ECO:0000313" key="1">
    <source>
        <dbReference type="EMBL" id="PJZ53101.1"/>
    </source>
</evidence>
<reference evidence="3 4" key="1">
    <citation type="submission" date="2017-07" db="EMBL/GenBank/DDBJ databases">
        <title>Leptospira spp. isolated from tropical soils.</title>
        <authorList>
            <person name="Thibeaux R."/>
            <person name="Iraola G."/>
            <person name="Ferres I."/>
            <person name="Bierque E."/>
            <person name="Girault D."/>
            <person name="Soupe-Gilbert M.-E."/>
            <person name="Picardeau M."/>
            <person name="Goarant C."/>
        </authorList>
    </citation>
    <scope>NUCLEOTIDE SEQUENCE [LARGE SCALE GENOMIC DNA]</scope>
    <source>
        <strain evidence="1 4">FH2-B-C1</strain>
        <strain evidence="2 3">FH2-B-D1</strain>
    </source>
</reference>
<dbReference type="AlphaFoldDB" id="A0A2M9YNJ4"/>
<dbReference type="EMBL" id="NPDU01000021">
    <property type="protein sequence ID" value="PJZ62109.1"/>
    <property type="molecule type" value="Genomic_DNA"/>
</dbReference>
<keyword evidence="3" id="KW-1185">Reference proteome</keyword>
<protein>
    <submittedName>
        <fullName evidence="1">Uncharacterized protein</fullName>
    </submittedName>
</protein>
<dbReference type="EMBL" id="NPDV01000009">
    <property type="protein sequence ID" value="PJZ53101.1"/>
    <property type="molecule type" value="Genomic_DNA"/>
</dbReference>
<gene>
    <name evidence="2" type="ORF">CH376_10005</name>
    <name evidence="1" type="ORF">CH380_11845</name>
</gene>
<organism evidence="1 4">
    <name type="scientific">Leptospira adleri</name>
    <dbReference type="NCBI Taxonomy" id="2023186"/>
    <lineage>
        <taxon>Bacteria</taxon>
        <taxon>Pseudomonadati</taxon>
        <taxon>Spirochaetota</taxon>
        <taxon>Spirochaetia</taxon>
        <taxon>Leptospirales</taxon>
        <taxon>Leptospiraceae</taxon>
        <taxon>Leptospira</taxon>
    </lineage>
</organism>